<proteinExistence type="predicted"/>
<dbReference type="Proteomes" id="UP000789572">
    <property type="component" value="Unassembled WGS sequence"/>
</dbReference>
<evidence type="ECO:0000313" key="1">
    <source>
        <dbReference type="EMBL" id="CAG8598171.1"/>
    </source>
</evidence>
<keyword evidence="2" id="KW-1185">Reference proteome</keyword>
<name>A0A9N9CF45_9GLOM</name>
<sequence length="114" mass="13113">MQALDEQKAVFYSMCYIIQIQGNERSEGMARFFYGQIRFTFSEKNMESKRELVNNTSGSLKCRSNNYSTTRRTTKRLRKANRVAVAVTETGVMRLKTRGEIYIITGASALHIDQ</sequence>
<dbReference type="EMBL" id="CAJVPJ010001623">
    <property type="protein sequence ID" value="CAG8598171.1"/>
    <property type="molecule type" value="Genomic_DNA"/>
</dbReference>
<reference evidence="1" key="1">
    <citation type="submission" date="2021-06" db="EMBL/GenBank/DDBJ databases">
        <authorList>
            <person name="Kallberg Y."/>
            <person name="Tangrot J."/>
            <person name="Rosling A."/>
        </authorList>
    </citation>
    <scope>NUCLEOTIDE SEQUENCE</scope>
    <source>
        <strain evidence="1">IA702</strain>
    </source>
</reference>
<gene>
    <name evidence="1" type="ORF">POCULU_LOCUS7326</name>
</gene>
<accession>A0A9N9CF45</accession>
<protein>
    <submittedName>
        <fullName evidence="1">2004_t:CDS:1</fullName>
    </submittedName>
</protein>
<organism evidence="1 2">
    <name type="scientific">Paraglomus occultum</name>
    <dbReference type="NCBI Taxonomy" id="144539"/>
    <lineage>
        <taxon>Eukaryota</taxon>
        <taxon>Fungi</taxon>
        <taxon>Fungi incertae sedis</taxon>
        <taxon>Mucoromycota</taxon>
        <taxon>Glomeromycotina</taxon>
        <taxon>Glomeromycetes</taxon>
        <taxon>Paraglomerales</taxon>
        <taxon>Paraglomeraceae</taxon>
        <taxon>Paraglomus</taxon>
    </lineage>
</organism>
<comment type="caution">
    <text evidence="1">The sequence shown here is derived from an EMBL/GenBank/DDBJ whole genome shotgun (WGS) entry which is preliminary data.</text>
</comment>
<dbReference type="AlphaFoldDB" id="A0A9N9CF45"/>
<evidence type="ECO:0000313" key="2">
    <source>
        <dbReference type="Proteomes" id="UP000789572"/>
    </source>
</evidence>